<organism evidence="1 2">
    <name type="scientific">Basidiobolus ranarum</name>
    <dbReference type="NCBI Taxonomy" id="34480"/>
    <lineage>
        <taxon>Eukaryota</taxon>
        <taxon>Fungi</taxon>
        <taxon>Fungi incertae sedis</taxon>
        <taxon>Zoopagomycota</taxon>
        <taxon>Entomophthoromycotina</taxon>
        <taxon>Basidiobolomycetes</taxon>
        <taxon>Basidiobolales</taxon>
        <taxon>Basidiobolaceae</taxon>
        <taxon>Basidiobolus</taxon>
    </lineage>
</organism>
<keyword evidence="1" id="KW-0560">Oxidoreductase</keyword>
<sequence length="84" mass="8978">MAFALLAKNSTASLRRVAAPLGFRSLPALRQYSTVNAACEDSEPNFLQCVEQFFDKAANVSGVSSNTLAAIKRVDAILSVSFPI</sequence>
<feature type="non-terminal residue" evidence="1">
    <location>
        <position position="84"/>
    </location>
</feature>
<comment type="caution">
    <text evidence="1">The sequence shown here is derived from an EMBL/GenBank/DDBJ whole genome shotgun (WGS) entry which is preliminary data.</text>
</comment>
<evidence type="ECO:0000313" key="2">
    <source>
        <dbReference type="Proteomes" id="UP001479436"/>
    </source>
</evidence>
<keyword evidence="2" id="KW-1185">Reference proteome</keyword>
<dbReference type="EC" id="1.4.1.4" evidence="1"/>
<name>A0ABR2WCJ7_9FUNG</name>
<protein>
    <submittedName>
        <fullName evidence="1">NADP-dependent glutamate dehydrogenase</fullName>
        <ecNumber evidence="1">1.4.1.4</ecNumber>
    </submittedName>
</protein>
<evidence type="ECO:0000313" key="1">
    <source>
        <dbReference type="EMBL" id="KAK9747549.1"/>
    </source>
</evidence>
<reference evidence="1 2" key="1">
    <citation type="submission" date="2023-04" db="EMBL/GenBank/DDBJ databases">
        <title>Genome of Basidiobolus ranarum AG-B5.</title>
        <authorList>
            <person name="Stajich J.E."/>
            <person name="Carter-House D."/>
            <person name="Gryganskyi A."/>
        </authorList>
    </citation>
    <scope>NUCLEOTIDE SEQUENCE [LARGE SCALE GENOMIC DNA]</scope>
    <source>
        <strain evidence="1 2">AG-B5</strain>
    </source>
</reference>
<dbReference type="GO" id="GO:0004354">
    <property type="term" value="F:glutamate dehydrogenase (NADP+) activity"/>
    <property type="evidence" value="ECO:0007669"/>
    <property type="project" value="UniProtKB-EC"/>
</dbReference>
<accession>A0ABR2WCJ7</accession>
<proteinExistence type="predicted"/>
<gene>
    <name evidence="1" type="primary">GDH3_8</name>
    <name evidence="1" type="ORF">K7432_018129</name>
</gene>
<dbReference type="EMBL" id="JASJQH010005099">
    <property type="protein sequence ID" value="KAK9747549.1"/>
    <property type="molecule type" value="Genomic_DNA"/>
</dbReference>
<dbReference type="Proteomes" id="UP001479436">
    <property type="component" value="Unassembled WGS sequence"/>
</dbReference>